<dbReference type="InterPro" id="IPR009057">
    <property type="entry name" value="Homeodomain-like_sf"/>
</dbReference>
<proteinExistence type="predicted"/>
<dbReference type="GO" id="GO:0003677">
    <property type="term" value="F:DNA binding"/>
    <property type="evidence" value="ECO:0007669"/>
    <property type="project" value="InterPro"/>
</dbReference>
<dbReference type="Proteomes" id="UP000324800">
    <property type="component" value="Unassembled WGS sequence"/>
</dbReference>
<accession>A0A5J4TNT4</accession>
<evidence type="ECO:0000313" key="2">
    <source>
        <dbReference type="EMBL" id="KAA6360176.1"/>
    </source>
</evidence>
<dbReference type="Gene3D" id="1.10.10.60">
    <property type="entry name" value="Homeodomain-like"/>
    <property type="match status" value="1"/>
</dbReference>
<dbReference type="EMBL" id="SNRW01027301">
    <property type="protein sequence ID" value="KAA6360176.1"/>
    <property type="molecule type" value="Genomic_DNA"/>
</dbReference>
<dbReference type="Pfam" id="PF02796">
    <property type="entry name" value="HTH_7"/>
    <property type="match status" value="1"/>
</dbReference>
<protein>
    <recommendedName>
        <fullName evidence="1">Resolvase HTH domain-containing protein</fullName>
    </recommendedName>
</protein>
<organism evidence="2 3">
    <name type="scientific">Streblomastix strix</name>
    <dbReference type="NCBI Taxonomy" id="222440"/>
    <lineage>
        <taxon>Eukaryota</taxon>
        <taxon>Metamonada</taxon>
        <taxon>Preaxostyla</taxon>
        <taxon>Oxymonadida</taxon>
        <taxon>Streblomastigidae</taxon>
        <taxon>Streblomastix</taxon>
    </lineage>
</organism>
<dbReference type="InterPro" id="IPR006120">
    <property type="entry name" value="Resolvase_HTH_dom"/>
</dbReference>
<dbReference type="AlphaFoldDB" id="A0A5J4TNT4"/>
<dbReference type="SUPFAM" id="SSF46689">
    <property type="entry name" value="Homeodomain-like"/>
    <property type="match status" value="1"/>
</dbReference>
<comment type="caution">
    <text evidence="2">The sequence shown here is derived from an EMBL/GenBank/DDBJ whole genome shotgun (WGS) entry which is preliminary data.</text>
</comment>
<feature type="domain" description="Resolvase HTH" evidence="1">
    <location>
        <begin position="2"/>
        <end position="42"/>
    </location>
</feature>
<dbReference type="OrthoDB" id="78686at2759"/>
<gene>
    <name evidence="2" type="ORF">EZS28_044297</name>
</gene>
<feature type="non-terminal residue" evidence="2">
    <location>
        <position position="180"/>
    </location>
</feature>
<reference evidence="2 3" key="1">
    <citation type="submission" date="2019-03" db="EMBL/GenBank/DDBJ databases">
        <title>Single cell metagenomics reveals metabolic interactions within the superorganism composed of flagellate Streblomastix strix and complex community of Bacteroidetes bacteria on its surface.</title>
        <authorList>
            <person name="Treitli S.C."/>
            <person name="Kolisko M."/>
            <person name="Husnik F."/>
            <person name="Keeling P."/>
            <person name="Hampl V."/>
        </authorList>
    </citation>
    <scope>NUCLEOTIDE SEQUENCE [LARGE SCALE GENOMIC DNA]</scope>
    <source>
        <strain evidence="2">ST1C</strain>
    </source>
</reference>
<evidence type="ECO:0000259" key="1">
    <source>
        <dbReference type="Pfam" id="PF02796"/>
    </source>
</evidence>
<evidence type="ECO:0000313" key="3">
    <source>
        <dbReference type="Proteomes" id="UP000324800"/>
    </source>
</evidence>
<dbReference type="GO" id="GO:0000150">
    <property type="term" value="F:DNA strand exchange activity"/>
    <property type="evidence" value="ECO:0007669"/>
    <property type="project" value="InterPro"/>
</dbReference>
<name>A0A5J4TNT4_9EUKA</name>
<sequence>MPKLLSLKIQQQIRTMRKAGKTVRQIARGTKVAKNSVLRYMNRTQGQKKRRIVKRLGRATSLTANLKERIKRVLKKKRLKNVSELKRELRSKLCETTLRKAMREIGAEFDSEKRPFYLSAKHKDARVEFAEEQIRKSPNYAVRIYVDEKKFNLDGPDGLLKRWYIPDVSPPVEQRSKNFK</sequence>